<keyword evidence="1" id="KW-0732">Signal</keyword>
<accession>A0ABZ2HTF3</accession>
<evidence type="ECO:0000256" key="1">
    <source>
        <dbReference type="SAM" id="SignalP"/>
    </source>
</evidence>
<evidence type="ECO:0008006" key="4">
    <source>
        <dbReference type="Google" id="ProtNLM"/>
    </source>
</evidence>
<gene>
    <name evidence="2" type="ORF">V8Z62_02735</name>
</gene>
<reference evidence="2 3" key="1">
    <citation type="submission" date="2024-02" db="EMBL/GenBank/DDBJ databases">
        <authorList>
            <person name="Alasadi S."/>
            <person name="Hussein S.A."/>
        </authorList>
    </citation>
    <scope>NUCLEOTIDE SEQUENCE [LARGE SCALE GENOMIC DNA]</scope>
    <source>
        <strain evidence="2 3">GJ_SRA_44_2022</strain>
    </source>
</reference>
<sequence length="591" mass="59439">MAFAAPLRRLRALAVTVAAALLASGLVFVATPATAATTALDPAFPGVAEALPTAVAAAADVAASPGQADPESTATVSGRVTFPTGVDVSRGRTFVAAYAPGAGVPVAAAAVTDGSYSLRVPQGDVVLGVVSEGRAVFDQGGPQSGEVLAVGTEGVVRDVQLERSALISGSVTAPKGTDITGQRVVVAVYPLSGAGTVVGAAAPVTDAGTFAVGGLPAGAYRVAFVSGAAGAVSEWWDDAPRFEKARTITLAAGATQSGVVAALEPLHRMETSVPTINGTATVGQTLRAAPGAWTSGAALGYQWYANGVAISKATASSLTLTTAHAGARITVRVTGKKAAFASATVASAATSAVLRVLTAPTPTITGTATVGQTLKVKTGTWTAGTRLTYQWYVDGVAVARATGTSFKIPSSAALKPVTVVVSGTKSGYAAASKRSKPTAAVKGILSAPTPRITGSAIVGSRLTAVASTWTGGTRLSYQWYLNGRAIARATGSTLVVTAAMVKSRITVKVTGTKSGYVTAARTSAQTAAVTYPARTTPVSTWNCPAWAPIKGNAQSMIYHVRSGAYYAKTKPEVCFSTESAAVKAGYRKSKR</sequence>
<dbReference type="Gene3D" id="2.60.40.2700">
    <property type="match status" value="3"/>
</dbReference>
<protein>
    <recommendedName>
        <fullName evidence="4">Alpha-amylase</fullName>
    </recommendedName>
</protein>
<organism evidence="2 3">
    <name type="scientific">Microbacterium paraoxydans</name>
    <dbReference type="NCBI Taxonomy" id="199592"/>
    <lineage>
        <taxon>Bacteria</taxon>
        <taxon>Bacillati</taxon>
        <taxon>Actinomycetota</taxon>
        <taxon>Actinomycetes</taxon>
        <taxon>Micrococcales</taxon>
        <taxon>Microbacteriaceae</taxon>
        <taxon>Microbacterium</taxon>
    </lineage>
</organism>
<name>A0ABZ2HTF3_9MICO</name>
<dbReference type="Proteomes" id="UP001377573">
    <property type="component" value="Chromosome"/>
</dbReference>
<feature type="signal peptide" evidence="1">
    <location>
        <begin position="1"/>
        <end position="35"/>
    </location>
</feature>
<feature type="chain" id="PRO_5045702920" description="Alpha-amylase" evidence="1">
    <location>
        <begin position="36"/>
        <end position="591"/>
    </location>
</feature>
<keyword evidence="3" id="KW-1185">Reference proteome</keyword>
<evidence type="ECO:0000313" key="3">
    <source>
        <dbReference type="Proteomes" id="UP001377573"/>
    </source>
</evidence>
<dbReference type="RefSeq" id="WP_338566681.1">
    <property type="nucleotide sequence ID" value="NZ_CP146240.1"/>
</dbReference>
<dbReference type="EMBL" id="CP146240">
    <property type="protein sequence ID" value="WWS85155.1"/>
    <property type="molecule type" value="Genomic_DNA"/>
</dbReference>
<evidence type="ECO:0000313" key="2">
    <source>
        <dbReference type="EMBL" id="WWS85155.1"/>
    </source>
</evidence>
<proteinExistence type="predicted"/>